<evidence type="ECO:0000313" key="2">
    <source>
        <dbReference type="EMBL" id="MBJ7537161.1"/>
    </source>
</evidence>
<dbReference type="InterPro" id="IPR009826">
    <property type="entry name" value="DNA_circ_N"/>
</dbReference>
<proteinExistence type="predicted"/>
<comment type="caution">
    <text evidence="2">The sequence shown here is derived from an EMBL/GenBank/DDBJ whole genome shotgun (WGS) entry which is preliminary data.</text>
</comment>
<protein>
    <submittedName>
        <fullName evidence="2">DNA circularization N-terminal domain-containing protein</fullName>
    </submittedName>
</protein>
<reference evidence="2" key="1">
    <citation type="submission" date="2020-12" db="EMBL/GenBank/DDBJ databases">
        <title>Marinomonas arctica sp. nov., a psychrotolerant bacterium isolated from the Arctic.</title>
        <authorList>
            <person name="Zhang Y."/>
        </authorList>
    </citation>
    <scope>NUCLEOTIDE SEQUENCE</scope>
    <source>
        <strain evidence="2">C1424</strain>
    </source>
</reference>
<organism evidence="2 3">
    <name type="scientific">Marinomonas transparens</name>
    <dbReference type="NCBI Taxonomy" id="2795388"/>
    <lineage>
        <taxon>Bacteria</taxon>
        <taxon>Pseudomonadati</taxon>
        <taxon>Pseudomonadota</taxon>
        <taxon>Gammaproteobacteria</taxon>
        <taxon>Oceanospirillales</taxon>
        <taxon>Oceanospirillaceae</taxon>
        <taxon>Marinomonas</taxon>
    </lineage>
</organism>
<dbReference type="EMBL" id="JAEMNX010000003">
    <property type="protein sequence ID" value="MBJ7537161.1"/>
    <property type="molecule type" value="Genomic_DNA"/>
</dbReference>
<dbReference type="RefSeq" id="WP_199467297.1">
    <property type="nucleotide sequence ID" value="NZ_JAEMNX010000003.1"/>
</dbReference>
<feature type="domain" description="DNA circulation N-terminal" evidence="1">
    <location>
        <begin position="7"/>
        <end position="91"/>
    </location>
</feature>
<dbReference type="Proteomes" id="UP000628710">
    <property type="component" value="Unassembled WGS sequence"/>
</dbReference>
<gene>
    <name evidence="2" type="ORF">I8J31_05650</name>
</gene>
<dbReference type="SUPFAM" id="SSF47162">
    <property type="entry name" value="Apolipoprotein"/>
    <property type="match status" value="1"/>
</dbReference>
<name>A0A934N5L2_9GAMM</name>
<keyword evidence="3" id="KW-1185">Reference proteome</keyword>
<sequence>MTWRNRLQQGSFREIAFFTDQASGQAGRRVAVHEYPQQEAYFAEDLGKKAETERLKMFVSGEDYDLTRDRLMKALNKPGVGKLVHPYLGSMMIQVTDYDWTISTQRGGYCEFNVQYVRAGKRSYPLSSNNSASILSAAIVKAKDTVSKDFAKTFSVDNTASFVEDAARQQLSEGVAVLRTLNGQITGYLNPLSNVANKIDDFVDELDDKLVQPKALADALNSVVEEVFDDMDEMKTVLSGYQHTLDTFVTTTVIGSINDVTTALVTEVNTVIGGIDETATKLTTQMSSAIDVVSTTLTTQVDALVDEIEGATEALAQDINSAVEETVTSLSTQVNSVVDDITTTLSSEVTRVTGQIDELATLLEEQVDEADEALNGLTTSLTENVNAAKQTVDAMVVSLAAETKAVINDAVLALETEVSRVVAEAGDEAASLATDVEALIEEMETRLTDQVKTVIVETTESITTQANAVMNKANAMVASINAELKKEIKTFNRQQEALNSAAMNTLFTATSTLAMAKSMVEQNGLFTTLSEAKKARDLVLSHIDELIEVGTDEAYEAWADLQTAIMRRLDELEPNLAKEAKTQIEQSMPALVMAYDLYGDARRELEFIRRNGIVHPCIVPAGVDLEVLQ</sequence>
<dbReference type="Pfam" id="PF07157">
    <property type="entry name" value="DNA_circ_N"/>
    <property type="match status" value="1"/>
</dbReference>
<dbReference type="AlphaFoldDB" id="A0A934N5L2"/>
<dbReference type="Gene3D" id="1.20.120.20">
    <property type="entry name" value="Apolipoprotein"/>
    <property type="match status" value="1"/>
</dbReference>
<evidence type="ECO:0000259" key="1">
    <source>
        <dbReference type="Pfam" id="PF07157"/>
    </source>
</evidence>
<evidence type="ECO:0000313" key="3">
    <source>
        <dbReference type="Proteomes" id="UP000628710"/>
    </source>
</evidence>
<accession>A0A934N5L2</accession>